<organism evidence="1 2">
    <name type="scientific">Hyaloperonospora arabidopsidis (strain Emoy2)</name>
    <name type="common">Downy mildew agent</name>
    <name type="synonym">Peronospora arabidopsidis</name>
    <dbReference type="NCBI Taxonomy" id="559515"/>
    <lineage>
        <taxon>Eukaryota</taxon>
        <taxon>Sar</taxon>
        <taxon>Stramenopiles</taxon>
        <taxon>Oomycota</taxon>
        <taxon>Peronosporomycetes</taxon>
        <taxon>Peronosporales</taxon>
        <taxon>Peronosporaceae</taxon>
        <taxon>Hyaloperonospora</taxon>
    </lineage>
</organism>
<dbReference type="Proteomes" id="UP000011713">
    <property type="component" value="Unassembled WGS sequence"/>
</dbReference>
<evidence type="ECO:0000313" key="2">
    <source>
        <dbReference type="Proteomes" id="UP000011713"/>
    </source>
</evidence>
<reference evidence="2" key="1">
    <citation type="journal article" date="2010" name="Science">
        <title>Signatures of adaptation to obligate biotrophy in the Hyaloperonospora arabidopsidis genome.</title>
        <authorList>
            <person name="Baxter L."/>
            <person name="Tripathy S."/>
            <person name="Ishaque N."/>
            <person name="Boot N."/>
            <person name="Cabral A."/>
            <person name="Kemen E."/>
            <person name="Thines M."/>
            <person name="Ah-Fong A."/>
            <person name="Anderson R."/>
            <person name="Badejoko W."/>
            <person name="Bittner-Eddy P."/>
            <person name="Boore J.L."/>
            <person name="Chibucos M.C."/>
            <person name="Coates M."/>
            <person name="Dehal P."/>
            <person name="Delehaunty K."/>
            <person name="Dong S."/>
            <person name="Downton P."/>
            <person name="Dumas B."/>
            <person name="Fabro G."/>
            <person name="Fronick C."/>
            <person name="Fuerstenberg S.I."/>
            <person name="Fulton L."/>
            <person name="Gaulin E."/>
            <person name="Govers F."/>
            <person name="Hughes L."/>
            <person name="Humphray S."/>
            <person name="Jiang R.H."/>
            <person name="Judelson H."/>
            <person name="Kamoun S."/>
            <person name="Kyung K."/>
            <person name="Meijer H."/>
            <person name="Minx P."/>
            <person name="Morris P."/>
            <person name="Nelson J."/>
            <person name="Phuntumart V."/>
            <person name="Qutob D."/>
            <person name="Rehmany A."/>
            <person name="Rougon-Cardoso A."/>
            <person name="Ryden P."/>
            <person name="Torto-Alalibo T."/>
            <person name="Studholme D."/>
            <person name="Wang Y."/>
            <person name="Win J."/>
            <person name="Wood J."/>
            <person name="Clifton S.W."/>
            <person name="Rogers J."/>
            <person name="Van den Ackerveken G."/>
            <person name="Jones J.D."/>
            <person name="McDowell J.M."/>
            <person name="Beynon J."/>
            <person name="Tyler B.M."/>
        </authorList>
    </citation>
    <scope>NUCLEOTIDE SEQUENCE [LARGE SCALE GENOMIC DNA]</scope>
    <source>
        <strain evidence="2">Emoy2</strain>
    </source>
</reference>
<dbReference type="InParanoid" id="M4BJK0"/>
<accession>M4BJK0</accession>
<keyword evidence="2" id="KW-1185">Reference proteome</keyword>
<evidence type="ECO:0000313" key="1">
    <source>
        <dbReference type="EnsemblProtists" id="HpaP806579"/>
    </source>
</evidence>
<sequence>MNPRPELEKALEFLYRVKGDGVSNEKGHDVPGNRTIVENYRKTKNDSTRTRHHEQGLANISVGEGRRFFLCNKAGHIKKYYPNRRRQQDTATPVQETQGTLNTVSKTIQNENAIHVMSCWTAQGIQGPGCSTREQSTTSRTTTRFYMMCSRAAWTLRCKQDGNPCYGGW</sequence>
<name>M4BJK0_HYAAE</name>
<proteinExistence type="predicted"/>
<protein>
    <submittedName>
        <fullName evidence="1">Uncharacterized protein</fullName>
    </submittedName>
</protein>
<reference evidence="1" key="2">
    <citation type="submission" date="2015-06" db="UniProtKB">
        <authorList>
            <consortium name="EnsemblProtists"/>
        </authorList>
    </citation>
    <scope>IDENTIFICATION</scope>
    <source>
        <strain evidence="1">Emoy2</strain>
    </source>
</reference>
<dbReference type="VEuPathDB" id="FungiDB:HpaG806579"/>
<dbReference type="EnsemblProtists" id="HpaT806579">
    <property type="protein sequence ID" value="HpaP806579"/>
    <property type="gene ID" value="HpaG806579"/>
</dbReference>
<dbReference type="EMBL" id="JH598326">
    <property type="status" value="NOT_ANNOTATED_CDS"/>
    <property type="molecule type" value="Genomic_DNA"/>
</dbReference>
<dbReference type="AlphaFoldDB" id="M4BJK0"/>
<dbReference type="HOGENOM" id="CLU_1581517_0_0_1"/>